<name>A0A292PJM0_9PEZI</name>
<gene>
    <name evidence="2" type="ORF">GSTUAT00008147001</name>
</gene>
<protein>
    <submittedName>
        <fullName evidence="2">Uncharacterized protein</fullName>
    </submittedName>
</protein>
<keyword evidence="3" id="KW-1185">Reference proteome</keyword>
<dbReference type="PANTHER" id="PTHR42055">
    <property type="entry name" value="YALI0E03476P"/>
    <property type="match status" value="1"/>
</dbReference>
<sequence>MAARRYILLLGSIFIISLTFNFLLPTSLTPQKVPKLSLPDLKSEIKQHAPNLFKPATHKPPPPSNSTASSEGWFSSWKWLNPFSSNIAKNEERSALPPLEKRCPVYTFFDDGDEREDGVLLAWRRAFWAQGFKPLVLGRAEAEEHGLYRVVKGRFGEEFEREVMRWLAWGRVGTGGVLVDYRIIPMAPRDDYGLTALRRCDFDGVTRYEGWGNRLFAGDKSSIDIFLKHITDTATDNTASIEEISKTAPEGLIRIEPLPRSFADYTPSAVADRWPDLSAAQLPTLINSHLHETFLSTYNTSINILSPLPIELQPAYAAITALATRLSFCPPGNPIPGSCPSNRPCTFCKSPPVAPKPFIPQDPSTFLLAAVPHPYTYYALMDTTFSLSENTRRTLRYVRTQNRNRDAWLHKATTPPLKEGLGPGTRVLAIKEMIAAPARANFSSLWVSAEAPVHEEEIPWIFGFTLTSAEDFKIEKPTGDERRNVVFRKTVGEVLGGKMVGEEKMEDNKEIARIRWAVEAWNLGSAEAWKFTGAFVERMVQERKEWSASEKEFGRGLSGEEKNGE</sequence>
<feature type="region of interest" description="Disordered" evidence="1">
    <location>
        <begin position="545"/>
        <end position="565"/>
    </location>
</feature>
<accession>A0A292PJM0</accession>
<reference evidence="2" key="1">
    <citation type="submission" date="2015-10" db="EMBL/GenBank/DDBJ databases">
        <authorList>
            <person name="Regsiter A."/>
            <person name="william w."/>
        </authorList>
    </citation>
    <scope>NUCLEOTIDE SEQUENCE</scope>
    <source>
        <strain evidence="2">Montdore</strain>
    </source>
</reference>
<organism evidence="2 3">
    <name type="scientific">Tuber aestivum</name>
    <name type="common">summer truffle</name>
    <dbReference type="NCBI Taxonomy" id="59557"/>
    <lineage>
        <taxon>Eukaryota</taxon>
        <taxon>Fungi</taxon>
        <taxon>Dikarya</taxon>
        <taxon>Ascomycota</taxon>
        <taxon>Pezizomycotina</taxon>
        <taxon>Pezizomycetes</taxon>
        <taxon>Pezizales</taxon>
        <taxon>Tuberaceae</taxon>
        <taxon>Tuber</taxon>
    </lineage>
</organism>
<dbReference type="PANTHER" id="PTHR42055:SF1">
    <property type="entry name" value="YALI0E03476P"/>
    <property type="match status" value="1"/>
</dbReference>
<proteinExistence type="predicted"/>
<evidence type="ECO:0000256" key="1">
    <source>
        <dbReference type="SAM" id="MobiDB-lite"/>
    </source>
</evidence>
<dbReference type="AlphaFoldDB" id="A0A292PJM0"/>
<dbReference type="Proteomes" id="UP001412239">
    <property type="component" value="Unassembled WGS sequence"/>
</dbReference>
<evidence type="ECO:0000313" key="3">
    <source>
        <dbReference type="Proteomes" id="UP001412239"/>
    </source>
</evidence>
<dbReference type="EMBL" id="LN891179">
    <property type="protein sequence ID" value="CUS07739.1"/>
    <property type="molecule type" value="Genomic_DNA"/>
</dbReference>
<evidence type="ECO:0000313" key="2">
    <source>
        <dbReference type="EMBL" id="CUS07739.1"/>
    </source>
</evidence>